<keyword evidence="3" id="KW-1185">Reference proteome</keyword>
<dbReference type="SMART" id="SM00267">
    <property type="entry name" value="GGDEF"/>
    <property type="match status" value="1"/>
</dbReference>
<dbReference type="PANTHER" id="PTHR46663">
    <property type="entry name" value="DIGUANYLATE CYCLASE DGCT-RELATED"/>
    <property type="match status" value="1"/>
</dbReference>
<name>A0A6V8LZE7_9BACT</name>
<dbReference type="InterPro" id="IPR052163">
    <property type="entry name" value="DGC-Regulatory_Protein"/>
</dbReference>
<dbReference type="CDD" id="cd01949">
    <property type="entry name" value="GGDEF"/>
    <property type="match status" value="1"/>
</dbReference>
<dbReference type="InterPro" id="IPR029016">
    <property type="entry name" value="GAF-like_dom_sf"/>
</dbReference>
<dbReference type="Proteomes" id="UP000494245">
    <property type="component" value="Unassembled WGS sequence"/>
</dbReference>
<dbReference type="Pfam" id="PF00990">
    <property type="entry name" value="GGDEF"/>
    <property type="match status" value="1"/>
</dbReference>
<dbReference type="InterPro" id="IPR029787">
    <property type="entry name" value="Nucleotide_cyclase"/>
</dbReference>
<dbReference type="InterPro" id="IPR003018">
    <property type="entry name" value="GAF"/>
</dbReference>
<dbReference type="SUPFAM" id="SSF55781">
    <property type="entry name" value="GAF domain-like"/>
    <property type="match status" value="1"/>
</dbReference>
<organism evidence="2 3">
    <name type="scientific">Fundidesulfovibrio magnetotacticus</name>
    <dbReference type="NCBI Taxonomy" id="2730080"/>
    <lineage>
        <taxon>Bacteria</taxon>
        <taxon>Pseudomonadati</taxon>
        <taxon>Thermodesulfobacteriota</taxon>
        <taxon>Desulfovibrionia</taxon>
        <taxon>Desulfovibrionales</taxon>
        <taxon>Desulfovibrionaceae</taxon>
        <taxon>Fundidesulfovibrio</taxon>
    </lineage>
</organism>
<comment type="caution">
    <text evidence="2">The sequence shown here is derived from an EMBL/GenBank/DDBJ whole genome shotgun (WGS) entry which is preliminary data.</text>
</comment>
<dbReference type="SUPFAM" id="SSF55073">
    <property type="entry name" value="Nucleotide cyclase"/>
    <property type="match status" value="1"/>
</dbReference>
<sequence>MRDADHRADLSQDVLYSIIETQTEVARLGLDLGAIMELVAGRVQNLAGAAGAIVELAEGEEMVYRAATGLAAGQLGLRLRRESSLSGLCVAGGKALACDDSEDDPRVDREACRKVGLRSMVVAPLVHGETPVGVLKIVSPEPRVFHAEHLRILELMSGLIGAAMYFSAKYEVRELYRLATRDSLTGLANRALFYDRLRLCLAQAGRNEKPVGVLNFDLDGLKAINDTHGHRAGDAAIREAGQRARSATRDADTVARLGGDEFGVILAEAPDRQSAQQAAARIAREIRKPFLFEDARLALDASIGLALFPEDARDLENLLEKADRAMYREKRGRKASNAPR</sequence>
<dbReference type="InterPro" id="IPR000160">
    <property type="entry name" value="GGDEF_dom"/>
</dbReference>
<evidence type="ECO:0000259" key="1">
    <source>
        <dbReference type="PROSITE" id="PS50887"/>
    </source>
</evidence>
<dbReference type="Gene3D" id="3.30.70.270">
    <property type="match status" value="1"/>
</dbReference>
<evidence type="ECO:0000313" key="3">
    <source>
        <dbReference type="Proteomes" id="UP000494245"/>
    </source>
</evidence>
<protein>
    <submittedName>
        <fullName evidence="2">Putative signaling protein</fullName>
    </submittedName>
</protein>
<evidence type="ECO:0000313" key="2">
    <source>
        <dbReference type="EMBL" id="GFK95389.1"/>
    </source>
</evidence>
<gene>
    <name evidence="2" type="ORF">NNJEOMEG_03252</name>
</gene>
<dbReference type="RefSeq" id="WP_173086354.1">
    <property type="nucleotide sequence ID" value="NZ_BLTE01000016.1"/>
</dbReference>
<dbReference type="PROSITE" id="PS50887">
    <property type="entry name" value="GGDEF"/>
    <property type="match status" value="1"/>
</dbReference>
<dbReference type="InterPro" id="IPR043128">
    <property type="entry name" value="Rev_trsase/Diguanyl_cyclase"/>
</dbReference>
<dbReference type="SMART" id="SM00065">
    <property type="entry name" value="GAF"/>
    <property type="match status" value="1"/>
</dbReference>
<dbReference type="Gene3D" id="3.30.450.40">
    <property type="match status" value="1"/>
</dbReference>
<dbReference type="EMBL" id="BLTE01000016">
    <property type="protein sequence ID" value="GFK95389.1"/>
    <property type="molecule type" value="Genomic_DNA"/>
</dbReference>
<reference evidence="2 3" key="1">
    <citation type="submission" date="2020-04" db="EMBL/GenBank/DDBJ databases">
        <authorList>
            <consortium name="Desulfovibrio sp. FSS-1 genome sequencing consortium"/>
            <person name="Shimoshige H."/>
            <person name="Kobayashi H."/>
            <person name="Maekawa T."/>
        </authorList>
    </citation>
    <scope>NUCLEOTIDE SEQUENCE [LARGE SCALE GENOMIC DNA]</scope>
    <source>
        <strain evidence="2 3">SIID29052-01</strain>
    </source>
</reference>
<proteinExistence type="predicted"/>
<dbReference type="PANTHER" id="PTHR46663:SF4">
    <property type="entry name" value="DIGUANYLATE CYCLASE DGCT-RELATED"/>
    <property type="match status" value="1"/>
</dbReference>
<dbReference type="NCBIfam" id="TIGR00254">
    <property type="entry name" value="GGDEF"/>
    <property type="match status" value="1"/>
</dbReference>
<reference evidence="2 3" key="2">
    <citation type="submission" date="2020-05" db="EMBL/GenBank/DDBJ databases">
        <title>Draft genome sequence of Desulfovibrio sp. strainFSS-1.</title>
        <authorList>
            <person name="Shimoshige H."/>
            <person name="Kobayashi H."/>
            <person name="Maekawa T."/>
        </authorList>
    </citation>
    <scope>NUCLEOTIDE SEQUENCE [LARGE SCALE GENOMIC DNA]</scope>
    <source>
        <strain evidence="2 3">SIID29052-01</strain>
    </source>
</reference>
<dbReference type="AlphaFoldDB" id="A0A6V8LZE7"/>
<dbReference type="Pfam" id="PF13185">
    <property type="entry name" value="GAF_2"/>
    <property type="match status" value="1"/>
</dbReference>
<accession>A0A6V8LZE7</accession>
<feature type="domain" description="GGDEF" evidence="1">
    <location>
        <begin position="209"/>
        <end position="340"/>
    </location>
</feature>